<evidence type="ECO:0000313" key="3">
    <source>
        <dbReference type="Proteomes" id="UP001279734"/>
    </source>
</evidence>
<dbReference type="AlphaFoldDB" id="A0AAD3S5K8"/>
<dbReference type="Proteomes" id="UP001279734">
    <property type="component" value="Unassembled WGS sequence"/>
</dbReference>
<feature type="compositionally biased region" description="Basic and acidic residues" evidence="1">
    <location>
        <begin position="45"/>
        <end position="54"/>
    </location>
</feature>
<proteinExistence type="predicted"/>
<name>A0AAD3S5K8_NEPGR</name>
<protein>
    <submittedName>
        <fullName evidence="2">Uncharacterized protein</fullName>
    </submittedName>
</protein>
<accession>A0AAD3S5K8</accession>
<organism evidence="2 3">
    <name type="scientific">Nepenthes gracilis</name>
    <name type="common">Slender pitcher plant</name>
    <dbReference type="NCBI Taxonomy" id="150966"/>
    <lineage>
        <taxon>Eukaryota</taxon>
        <taxon>Viridiplantae</taxon>
        <taxon>Streptophyta</taxon>
        <taxon>Embryophyta</taxon>
        <taxon>Tracheophyta</taxon>
        <taxon>Spermatophyta</taxon>
        <taxon>Magnoliopsida</taxon>
        <taxon>eudicotyledons</taxon>
        <taxon>Gunneridae</taxon>
        <taxon>Pentapetalae</taxon>
        <taxon>Caryophyllales</taxon>
        <taxon>Nepenthaceae</taxon>
        <taxon>Nepenthes</taxon>
    </lineage>
</organism>
<reference evidence="2" key="1">
    <citation type="submission" date="2023-05" db="EMBL/GenBank/DDBJ databases">
        <title>Nepenthes gracilis genome sequencing.</title>
        <authorList>
            <person name="Fukushima K."/>
        </authorList>
    </citation>
    <scope>NUCLEOTIDE SEQUENCE</scope>
    <source>
        <strain evidence="2">SING2019-196</strain>
    </source>
</reference>
<comment type="caution">
    <text evidence="2">The sequence shown here is derived from an EMBL/GenBank/DDBJ whole genome shotgun (WGS) entry which is preliminary data.</text>
</comment>
<keyword evidence="3" id="KW-1185">Reference proteome</keyword>
<gene>
    <name evidence="2" type="ORF">Nepgr_006680</name>
</gene>
<feature type="region of interest" description="Disordered" evidence="1">
    <location>
        <begin position="36"/>
        <end position="66"/>
    </location>
</feature>
<dbReference type="EMBL" id="BSYO01000005">
    <property type="protein sequence ID" value="GMH04840.1"/>
    <property type="molecule type" value="Genomic_DNA"/>
</dbReference>
<sequence length="362" mass="39161">MFSGWPSPETEDTPVEVEIVYQWKPIRCLSCKKFGHGTPQCKSQSLEDLKKNTETSKPPGSLSIFSASRHEADSGLNKTEKMSFGNDVCQNFVIGSKRDTADLPLPKATFSCQTPVDTNGMTVDAHSAAVVCSDPLTGVEEHWQPLPGDGLALVGNDYSQTASGIELQCGSCQPGLAPDPVIDATGPRNEDSWVNADHYGAVLGAVSSDRPFEATFEDTPAEVGTRLTPQPSVYADMSPRDSLVEGQLGEAQVAIQDDLISVTLTSCMAVEAKATEVDPMHSLECCPVNNSAQSHVVLDVAEKISEADGAQHFQRESTQLNQRGSSHHYITAPSAAIRRLIHPRQRRERPETELHQLHNSAT</sequence>
<feature type="compositionally biased region" description="Polar residues" evidence="1">
    <location>
        <begin position="55"/>
        <end position="66"/>
    </location>
</feature>
<evidence type="ECO:0000256" key="1">
    <source>
        <dbReference type="SAM" id="MobiDB-lite"/>
    </source>
</evidence>
<evidence type="ECO:0000313" key="2">
    <source>
        <dbReference type="EMBL" id="GMH04840.1"/>
    </source>
</evidence>